<dbReference type="GO" id="GO:0004497">
    <property type="term" value="F:monooxygenase activity"/>
    <property type="evidence" value="ECO:0007669"/>
    <property type="project" value="UniProtKB-KW"/>
</dbReference>
<dbReference type="Pfam" id="PF13450">
    <property type="entry name" value="NAD_binding_8"/>
    <property type="match status" value="1"/>
</dbReference>
<keyword evidence="3" id="KW-0503">Monooxygenase</keyword>
<keyword evidence="2" id="KW-0812">Transmembrane</keyword>
<dbReference type="PANTHER" id="PTHR42877">
    <property type="entry name" value="L-ORNITHINE N(5)-MONOOXYGENASE-RELATED"/>
    <property type="match status" value="1"/>
</dbReference>
<keyword evidence="3" id="KW-0560">Oxidoreductase</keyword>
<feature type="transmembrane region" description="Helical" evidence="2">
    <location>
        <begin position="196"/>
        <end position="220"/>
    </location>
</feature>
<dbReference type="OMA" id="WHASEWP"/>
<dbReference type="OrthoDB" id="74360at2759"/>
<dbReference type="AlphaFoldDB" id="A0A0F9X958"/>
<evidence type="ECO:0000313" key="3">
    <source>
        <dbReference type="EMBL" id="KKP01040.1"/>
    </source>
</evidence>
<keyword evidence="2" id="KW-1133">Transmembrane helix</keyword>
<protein>
    <submittedName>
        <fullName evidence="3">Monooxygenase</fullName>
    </submittedName>
</protein>
<evidence type="ECO:0000256" key="2">
    <source>
        <dbReference type="SAM" id="Phobius"/>
    </source>
</evidence>
<proteinExistence type="inferred from homology"/>
<comment type="similarity">
    <text evidence="1">Belongs to the FAD-binding monooxygenase family.</text>
</comment>
<comment type="caution">
    <text evidence="3">The sequence shown here is derived from an EMBL/GenBank/DDBJ whole genome shotgun (WGS) entry which is preliminary data.</text>
</comment>
<dbReference type="Gene3D" id="3.50.50.60">
    <property type="entry name" value="FAD/NAD(P)-binding domain"/>
    <property type="match status" value="3"/>
</dbReference>
<dbReference type="PANTHER" id="PTHR42877:SF7">
    <property type="entry name" value="FLAVIN-BINDING MONOOXYGENASE-RELATED"/>
    <property type="match status" value="1"/>
</dbReference>
<evidence type="ECO:0000313" key="4">
    <source>
        <dbReference type="Proteomes" id="UP000034112"/>
    </source>
</evidence>
<sequence>MDSEVEAHKFCIIIGAGAGGLIQAAELLRKKVLQLQDIQILERNSDYGGVWKAATYPGAACDVFSCTYQSVTQTTWSEERSLWIVDVLDGKSGTHKRWTCRVLVQAAGTYNRISKPQIPGMDRFKGDMWHASEWPMHYDFTGKTVAYVGTGPTSVQVLPCIQAQAKSIKVFCRSMTYCHPFNNFKYPALVKWVFRWIPGVLALYAFLVANLFAIWAYFAFRPESWIAKNTERYCRRHLKRQVSDPILLQQLTPTGRFGSKRPLVSLSGFFETLQKNNVEVISNPIVAMDDAGIITKRPHTSDIVLQIDEPELDGHSSTASQTKEQQSHIEADIVIWGTGFKMQGWGGAVPTIGRNGQLLSEHWRHSPNALYGTMTSAFPNLIFVNGPNTSTPWGSLIRGLEMQAAFNRKLIRIIHQKSINNPCYALEPRQDMEEAWTASMQAELNKLATSPEYGPAFYYLNQRGQNTFFFPWTQQYYRWKTRTLNITQYVESGMAGF</sequence>
<evidence type="ECO:0000256" key="1">
    <source>
        <dbReference type="ARBA" id="ARBA00010139"/>
    </source>
</evidence>
<dbReference type="InterPro" id="IPR036188">
    <property type="entry name" value="FAD/NAD-bd_sf"/>
</dbReference>
<dbReference type="SUPFAM" id="SSF51905">
    <property type="entry name" value="FAD/NAD(P)-binding domain"/>
    <property type="match status" value="2"/>
</dbReference>
<dbReference type="InterPro" id="IPR051209">
    <property type="entry name" value="FAD-bind_Monooxygenase_sf"/>
</dbReference>
<name>A0A0F9X958_TRIHA</name>
<accession>A0A0F9X958</accession>
<dbReference type="Proteomes" id="UP000034112">
    <property type="component" value="Unassembled WGS sequence"/>
</dbReference>
<reference evidence="4" key="1">
    <citation type="journal article" date="2015" name="Genome Announc.">
        <title>Draft whole-genome sequence of the biocontrol agent Trichoderma harzianum T6776.</title>
        <authorList>
            <person name="Baroncelli R."/>
            <person name="Piaggeschi G."/>
            <person name="Fiorini L."/>
            <person name="Bertolini E."/>
            <person name="Zapparata A."/>
            <person name="Pe M.E."/>
            <person name="Sarrocco S."/>
            <person name="Vannacci G."/>
        </authorList>
    </citation>
    <scope>NUCLEOTIDE SEQUENCE [LARGE SCALE GENOMIC DNA]</scope>
    <source>
        <strain evidence="4">T6776</strain>
    </source>
</reference>
<organism evidence="3 4">
    <name type="scientific">Trichoderma harzianum</name>
    <name type="common">Hypocrea lixii</name>
    <dbReference type="NCBI Taxonomy" id="5544"/>
    <lineage>
        <taxon>Eukaryota</taxon>
        <taxon>Fungi</taxon>
        <taxon>Dikarya</taxon>
        <taxon>Ascomycota</taxon>
        <taxon>Pezizomycotina</taxon>
        <taxon>Sordariomycetes</taxon>
        <taxon>Hypocreomycetidae</taxon>
        <taxon>Hypocreales</taxon>
        <taxon>Hypocreaceae</taxon>
        <taxon>Trichoderma</taxon>
    </lineage>
</organism>
<gene>
    <name evidence="3" type="ORF">THAR02_06862</name>
</gene>
<dbReference type="EMBL" id="JOKZ01000216">
    <property type="protein sequence ID" value="KKP01040.1"/>
    <property type="molecule type" value="Genomic_DNA"/>
</dbReference>
<keyword evidence="2" id="KW-0472">Membrane</keyword>